<dbReference type="EMBL" id="JAWLIP010000005">
    <property type="protein sequence ID" value="MDV6226968.1"/>
    <property type="molecule type" value="Genomic_DNA"/>
</dbReference>
<dbReference type="InterPro" id="IPR050807">
    <property type="entry name" value="TransReg_Diox_bact_type"/>
</dbReference>
<dbReference type="PANTHER" id="PTHR46797:SF23">
    <property type="entry name" value="HTH-TYPE TRANSCRIPTIONAL REGULATOR SUTR"/>
    <property type="match status" value="1"/>
</dbReference>
<dbReference type="CDD" id="cd00093">
    <property type="entry name" value="HTH_XRE"/>
    <property type="match status" value="1"/>
</dbReference>
<keyword evidence="3" id="KW-0804">Transcription</keyword>
<dbReference type="Gene3D" id="1.10.260.40">
    <property type="entry name" value="lambda repressor-like DNA-binding domains"/>
    <property type="match status" value="1"/>
</dbReference>
<dbReference type="PROSITE" id="PS50943">
    <property type="entry name" value="HTH_CROC1"/>
    <property type="match status" value="1"/>
</dbReference>
<dbReference type="SUPFAM" id="SSF47413">
    <property type="entry name" value="lambda repressor-like DNA-binding domains"/>
    <property type="match status" value="1"/>
</dbReference>
<feature type="region of interest" description="Disordered" evidence="4">
    <location>
        <begin position="67"/>
        <end position="87"/>
    </location>
</feature>
<dbReference type="PANTHER" id="PTHR46797">
    <property type="entry name" value="HTH-TYPE TRANSCRIPTIONAL REGULATOR"/>
    <property type="match status" value="1"/>
</dbReference>
<evidence type="ECO:0000259" key="5">
    <source>
        <dbReference type="PROSITE" id="PS50943"/>
    </source>
</evidence>
<keyword evidence="2" id="KW-0238">DNA-binding</keyword>
<reference evidence="6 7" key="1">
    <citation type="submission" date="2023-10" db="EMBL/GenBank/DDBJ databases">
        <authorList>
            <person name="Venkata Ramana C."/>
            <person name="Sasikala C."/>
            <person name="Dhurka M."/>
        </authorList>
    </citation>
    <scope>NUCLEOTIDE SEQUENCE [LARGE SCALE GENOMIC DNA]</scope>
    <source>
        <strain evidence="6 7">KCTC 32151</strain>
    </source>
</reference>
<name>A0ABU4AL29_9HYPH</name>
<keyword evidence="7" id="KW-1185">Reference proteome</keyword>
<proteinExistence type="predicted"/>
<comment type="caution">
    <text evidence="6">The sequence shown here is derived from an EMBL/GenBank/DDBJ whole genome shotgun (WGS) entry which is preliminary data.</text>
</comment>
<evidence type="ECO:0000256" key="1">
    <source>
        <dbReference type="ARBA" id="ARBA00023015"/>
    </source>
</evidence>
<dbReference type="Proteomes" id="UP001185659">
    <property type="component" value="Unassembled WGS sequence"/>
</dbReference>
<dbReference type="SMART" id="SM00530">
    <property type="entry name" value="HTH_XRE"/>
    <property type="match status" value="1"/>
</dbReference>
<dbReference type="InterPro" id="IPR001387">
    <property type="entry name" value="Cro/C1-type_HTH"/>
</dbReference>
<sequence length="87" mass="9944">MDVQELVGWNLRRLRVERKISQDELALIANVERAYVGYLERGRRNPTIATLDRLATALDVHISQLFAKPAEGTPRPEPLRPGRRKAN</sequence>
<dbReference type="Pfam" id="PF01381">
    <property type="entry name" value="HTH_3"/>
    <property type="match status" value="1"/>
</dbReference>
<evidence type="ECO:0000256" key="3">
    <source>
        <dbReference type="ARBA" id="ARBA00023163"/>
    </source>
</evidence>
<feature type="domain" description="HTH cro/C1-type" evidence="5">
    <location>
        <begin position="11"/>
        <end position="65"/>
    </location>
</feature>
<dbReference type="RefSeq" id="WP_317561394.1">
    <property type="nucleotide sequence ID" value="NZ_JAWLIP010000005.1"/>
</dbReference>
<evidence type="ECO:0000313" key="6">
    <source>
        <dbReference type="EMBL" id="MDV6226968.1"/>
    </source>
</evidence>
<evidence type="ECO:0000313" key="7">
    <source>
        <dbReference type="Proteomes" id="UP001185659"/>
    </source>
</evidence>
<protein>
    <submittedName>
        <fullName evidence="6">Helix-turn-helix transcriptional regulator</fullName>
    </submittedName>
</protein>
<keyword evidence="1" id="KW-0805">Transcription regulation</keyword>
<evidence type="ECO:0000256" key="2">
    <source>
        <dbReference type="ARBA" id="ARBA00023125"/>
    </source>
</evidence>
<dbReference type="InterPro" id="IPR010982">
    <property type="entry name" value="Lambda_DNA-bd_dom_sf"/>
</dbReference>
<gene>
    <name evidence="6" type="ORF">R2G56_11790</name>
</gene>
<accession>A0ABU4AL29</accession>
<evidence type="ECO:0000256" key="4">
    <source>
        <dbReference type="SAM" id="MobiDB-lite"/>
    </source>
</evidence>
<organism evidence="6 7">
    <name type="scientific">Nitratireductor aquimarinus</name>
    <dbReference type="NCBI Taxonomy" id="889300"/>
    <lineage>
        <taxon>Bacteria</taxon>
        <taxon>Pseudomonadati</taxon>
        <taxon>Pseudomonadota</taxon>
        <taxon>Alphaproteobacteria</taxon>
        <taxon>Hyphomicrobiales</taxon>
        <taxon>Phyllobacteriaceae</taxon>
        <taxon>Nitratireductor</taxon>
    </lineage>
</organism>